<dbReference type="InterPro" id="IPR016032">
    <property type="entry name" value="Sig_transdc_resp-reg_C-effctor"/>
</dbReference>
<dbReference type="PROSITE" id="PS50043">
    <property type="entry name" value="HTH_LUXR_2"/>
    <property type="match status" value="1"/>
</dbReference>
<keyword evidence="3" id="KW-1185">Reference proteome</keyword>
<dbReference type="Pfam" id="PF00196">
    <property type="entry name" value="GerE"/>
    <property type="match status" value="1"/>
</dbReference>
<reference evidence="2 3" key="1">
    <citation type="submission" date="2007-03" db="EMBL/GenBank/DDBJ databases">
        <authorList>
            <person name="Stal L."/>
            <person name="Ferriera S."/>
            <person name="Johnson J."/>
            <person name="Kravitz S."/>
            <person name="Beeson K."/>
            <person name="Sutton G."/>
            <person name="Rogers Y.-H."/>
            <person name="Friedman R."/>
            <person name="Frazier M."/>
            <person name="Venter J.C."/>
        </authorList>
    </citation>
    <scope>NUCLEOTIDE SEQUENCE [LARGE SCALE GENOMIC DNA]</scope>
    <source>
        <strain evidence="2 3">CCY0110</strain>
    </source>
</reference>
<gene>
    <name evidence="2" type="ORF">CY0110_14645</name>
</gene>
<dbReference type="InterPro" id="IPR036388">
    <property type="entry name" value="WH-like_DNA-bd_sf"/>
</dbReference>
<dbReference type="AlphaFoldDB" id="A3IZZ9"/>
<dbReference type="EMBL" id="AAXW01000136">
    <property type="protein sequence ID" value="EAZ87950.1"/>
    <property type="molecule type" value="Genomic_DNA"/>
</dbReference>
<protein>
    <recommendedName>
        <fullName evidence="1">HTH luxR-type domain-containing protein</fullName>
    </recommendedName>
</protein>
<dbReference type="Proteomes" id="UP000003781">
    <property type="component" value="Unassembled WGS sequence"/>
</dbReference>
<dbReference type="GO" id="GO:0006355">
    <property type="term" value="P:regulation of DNA-templated transcription"/>
    <property type="evidence" value="ECO:0007669"/>
    <property type="project" value="InterPro"/>
</dbReference>
<evidence type="ECO:0000313" key="2">
    <source>
        <dbReference type="EMBL" id="EAZ87950.1"/>
    </source>
</evidence>
<dbReference type="RefSeq" id="WP_008278964.1">
    <property type="nucleotide sequence ID" value="NZ_AAXW01000136.1"/>
</dbReference>
<comment type="caution">
    <text evidence="2">The sequence shown here is derived from an EMBL/GenBank/DDBJ whole genome shotgun (WGS) entry which is preliminary data.</text>
</comment>
<dbReference type="SUPFAM" id="SSF46894">
    <property type="entry name" value="C-terminal effector domain of the bipartite response regulators"/>
    <property type="match status" value="1"/>
</dbReference>
<sequence>MDDKQFDFVIQGDFMFQILIQHFSLTKKQNQLLLRLTQGLSKQEILLDLDISESNYNYYVTQLRQLFRVNTTTQLVAIAFRSGYISNLESRLLSL</sequence>
<dbReference type="InterPro" id="IPR000792">
    <property type="entry name" value="Tscrpt_reg_LuxR_C"/>
</dbReference>
<dbReference type="GO" id="GO:0003677">
    <property type="term" value="F:DNA binding"/>
    <property type="evidence" value="ECO:0007669"/>
    <property type="project" value="InterPro"/>
</dbReference>
<feature type="domain" description="HTH luxR-type" evidence="1">
    <location>
        <begin position="18"/>
        <end position="83"/>
    </location>
</feature>
<accession>A3IZZ9</accession>
<organism evidence="2 3">
    <name type="scientific">Crocosphaera chwakensis CCY0110</name>
    <dbReference type="NCBI Taxonomy" id="391612"/>
    <lineage>
        <taxon>Bacteria</taxon>
        <taxon>Bacillati</taxon>
        <taxon>Cyanobacteriota</taxon>
        <taxon>Cyanophyceae</taxon>
        <taxon>Oscillatoriophycideae</taxon>
        <taxon>Chroococcales</taxon>
        <taxon>Aphanothecaceae</taxon>
        <taxon>Crocosphaera</taxon>
        <taxon>Crocosphaera chwakensis</taxon>
    </lineage>
</organism>
<evidence type="ECO:0000259" key="1">
    <source>
        <dbReference type="PROSITE" id="PS50043"/>
    </source>
</evidence>
<name>A3IZZ9_9CHRO</name>
<evidence type="ECO:0000313" key="3">
    <source>
        <dbReference type="Proteomes" id="UP000003781"/>
    </source>
</evidence>
<dbReference type="Gene3D" id="1.10.10.10">
    <property type="entry name" value="Winged helix-like DNA-binding domain superfamily/Winged helix DNA-binding domain"/>
    <property type="match status" value="1"/>
</dbReference>
<proteinExistence type="predicted"/>
<dbReference type="SMART" id="SM00421">
    <property type="entry name" value="HTH_LUXR"/>
    <property type="match status" value="1"/>
</dbReference>